<keyword evidence="1" id="KW-0472">Membrane</keyword>
<dbReference type="Proteomes" id="UP000178197">
    <property type="component" value="Unassembled WGS sequence"/>
</dbReference>
<reference evidence="2 3" key="1">
    <citation type="journal article" date="2016" name="Nat. Commun.">
        <title>Thousands of microbial genomes shed light on interconnected biogeochemical processes in an aquifer system.</title>
        <authorList>
            <person name="Anantharaman K."/>
            <person name="Brown C.T."/>
            <person name="Hug L.A."/>
            <person name="Sharon I."/>
            <person name="Castelle C.J."/>
            <person name="Probst A.J."/>
            <person name="Thomas B.C."/>
            <person name="Singh A."/>
            <person name="Wilkins M.J."/>
            <person name="Karaoz U."/>
            <person name="Brodie E.L."/>
            <person name="Williams K.H."/>
            <person name="Hubbard S.S."/>
            <person name="Banfield J.F."/>
        </authorList>
    </citation>
    <scope>NUCLEOTIDE SEQUENCE [LARGE SCALE GENOMIC DNA]</scope>
</reference>
<gene>
    <name evidence="2" type="ORF">A3C71_02030</name>
</gene>
<keyword evidence="1" id="KW-1133">Transmembrane helix</keyword>
<evidence type="ECO:0000313" key="2">
    <source>
        <dbReference type="EMBL" id="OGN11340.1"/>
    </source>
</evidence>
<organism evidence="2 3">
    <name type="scientific">Candidatus Yanofskybacteria bacterium RIFCSPHIGHO2_02_FULL_43_15c</name>
    <dbReference type="NCBI Taxonomy" id="1802679"/>
    <lineage>
        <taxon>Bacteria</taxon>
        <taxon>Candidatus Yanofskyibacteriota</taxon>
    </lineage>
</organism>
<evidence type="ECO:0000313" key="3">
    <source>
        <dbReference type="Proteomes" id="UP000178197"/>
    </source>
</evidence>
<accession>A0A1F8FFN4</accession>
<comment type="caution">
    <text evidence="2">The sequence shown here is derived from an EMBL/GenBank/DDBJ whole genome shotgun (WGS) entry which is preliminary data.</text>
</comment>
<dbReference type="AlphaFoldDB" id="A0A1F8FFN4"/>
<feature type="transmembrane region" description="Helical" evidence="1">
    <location>
        <begin position="6"/>
        <end position="27"/>
    </location>
</feature>
<dbReference type="EMBL" id="MGJT01000033">
    <property type="protein sequence ID" value="OGN11340.1"/>
    <property type="molecule type" value="Genomic_DNA"/>
</dbReference>
<evidence type="ECO:0000256" key="1">
    <source>
        <dbReference type="SAM" id="Phobius"/>
    </source>
</evidence>
<keyword evidence="1" id="KW-0812">Transmembrane</keyword>
<proteinExistence type="predicted"/>
<name>A0A1F8FFN4_9BACT</name>
<sequence length="134" mass="14774">MRLVEISPLMAKLVGITILIAAALIVFNRDKIESYKQRVIETINPAAKEKRLLGELETNLDRFSATLDQLSPSDKQKISIALGSAKSLLQELKETNQKTDLGANLSNLLQKIVPLDLQPSPTWLPPGQECKNGI</sequence>
<protein>
    <submittedName>
        <fullName evidence="2">Uncharacterized protein</fullName>
    </submittedName>
</protein>